<dbReference type="Proteomes" id="UP000034076">
    <property type="component" value="Unassembled WGS sequence"/>
</dbReference>
<dbReference type="OrthoDB" id="1420794at2"/>
<comment type="caution">
    <text evidence="1">The sequence shown here is derived from an EMBL/GenBank/DDBJ whole genome shotgun (WGS) entry which is preliminary data.</text>
</comment>
<proteinExistence type="predicted"/>
<dbReference type="GO" id="GO:0004849">
    <property type="term" value="F:uridine kinase activity"/>
    <property type="evidence" value="ECO:0007669"/>
    <property type="project" value="UniProtKB-EC"/>
</dbReference>
<dbReference type="EMBL" id="LAYJ01000088">
    <property type="protein sequence ID" value="KKI51198.1"/>
    <property type="molecule type" value="Genomic_DNA"/>
</dbReference>
<gene>
    <name evidence="1" type="ORF">CHK_1585</name>
</gene>
<dbReference type="EC" id="2.7.1.48" evidence="1"/>
<dbReference type="RefSeq" id="WP_082103455.1">
    <property type="nucleotide sequence ID" value="NZ_LAYJ01000088.1"/>
</dbReference>
<protein>
    <submittedName>
        <fullName evidence="1">Uridine kinase</fullName>
        <ecNumber evidence="1">2.7.1.48</ecNumber>
    </submittedName>
</protein>
<keyword evidence="1" id="KW-0808">Transferase</keyword>
<accession>A0A0M2NGA8</accession>
<reference evidence="1 2" key="1">
    <citation type="submission" date="2015-04" db="EMBL/GenBank/DDBJ databases">
        <title>Draft genome sequence of bacteremic isolate Catabacter hongkongensis type strain HKU16T.</title>
        <authorList>
            <person name="Lau S.K."/>
            <person name="Teng J.L."/>
            <person name="Huang Y."/>
            <person name="Curreem S.O."/>
            <person name="Tsui S.K."/>
            <person name="Woo P.C."/>
        </authorList>
    </citation>
    <scope>NUCLEOTIDE SEQUENCE [LARGE SCALE GENOMIC DNA]</scope>
    <source>
        <strain evidence="1 2">HKU16</strain>
    </source>
</reference>
<evidence type="ECO:0000313" key="2">
    <source>
        <dbReference type="Proteomes" id="UP000034076"/>
    </source>
</evidence>
<name>A0A0M2NGA8_9FIRM</name>
<keyword evidence="2" id="KW-1185">Reference proteome</keyword>
<sequence>MNPFVTLVKAHAHKYPLMQPCDVVKLLYQHEFGGGHLVTDEALSLQRLRAEAASLAADAGSPLREDIGNGYERLYLSPAVRQKLSLELLNRIFIASSKHAHGTQEAFQDKLAILRGMAAEHIFTFSISDLDCYLRQYREAGYPAVSHSAGYVSAYHPAYRVVCKRYMQLLPLICRIGLLLKQKQHVIVAIDGNAAAGKTTAAALLGDLFDLNIIHMDDFFLPPALRNEARLREPGGNIHYERFETEVLLPLSQEVPFSYHIFDCEKGGYSGKRIVSPKKLTLIEGSYSLHPRFRAQYDLTSFLSIDAREQKRRILKRDGAHALDIFLKRWIPMEQLYFDGCSVREHCDFILHT</sequence>
<dbReference type="AlphaFoldDB" id="A0A0M2NGA8"/>
<dbReference type="InterPro" id="IPR027417">
    <property type="entry name" value="P-loop_NTPase"/>
</dbReference>
<evidence type="ECO:0000313" key="1">
    <source>
        <dbReference type="EMBL" id="KKI51198.1"/>
    </source>
</evidence>
<keyword evidence="1" id="KW-0418">Kinase</keyword>
<dbReference type="Gene3D" id="3.40.50.300">
    <property type="entry name" value="P-loop containing nucleotide triphosphate hydrolases"/>
    <property type="match status" value="1"/>
</dbReference>
<dbReference type="PATRIC" id="fig|270498.16.peg.1027"/>
<organism evidence="1 2">
    <name type="scientific">Christensenella hongkongensis</name>
    <dbReference type="NCBI Taxonomy" id="270498"/>
    <lineage>
        <taxon>Bacteria</taxon>
        <taxon>Bacillati</taxon>
        <taxon>Bacillota</taxon>
        <taxon>Clostridia</taxon>
        <taxon>Christensenellales</taxon>
        <taxon>Christensenellaceae</taxon>
        <taxon>Christensenella</taxon>
    </lineage>
</organism>
<dbReference type="STRING" id="270498.CHK_1585"/>
<dbReference type="SUPFAM" id="SSF52540">
    <property type="entry name" value="P-loop containing nucleoside triphosphate hydrolases"/>
    <property type="match status" value="1"/>
</dbReference>